<dbReference type="PATRIC" id="fig|1423729.3.peg.79"/>
<comment type="caution">
    <text evidence="1">The sequence shown here is derived from an EMBL/GenBank/DDBJ whole genome shotgun (WGS) entry which is preliminary data.</text>
</comment>
<dbReference type="STRING" id="1423729.FC80_GL000076"/>
<dbReference type="Pfam" id="PF08860">
    <property type="entry name" value="DUF1827"/>
    <property type="match status" value="1"/>
</dbReference>
<protein>
    <submittedName>
        <fullName evidence="1">Uncharacterized protein</fullName>
    </submittedName>
</protein>
<evidence type="ECO:0000313" key="1">
    <source>
        <dbReference type="EMBL" id="KRM91898.1"/>
    </source>
</evidence>
<name>A0A0R2CKT1_9LACO</name>
<reference evidence="1 2" key="1">
    <citation type="journal article" date="2015" name="Genome Announc.">
        <title>Expanding the biotechnology potential of lactobacilli through comparative genomics of 213 strains and associated genera.</title>
        <authorList>
            <person name="Sun Z."/>
            <person name="Harris H.M."/>
            <person name="McCann A."/>
            <person name="Guo C."/>
            <person name="Argimon S."/>
            <person name="Zhang W."/>
            <person name="Yang X."/>
            <person name="Jeffery I.B."/>
            <person name="Cooney J.C."/>
            <person name="Kagawa T.F."/>
            <person name="Liu W."/>
            <person name="Song Y."/>
            <person name="Salvetti E."/>
            <person name="Wrobel A."/>
            <person name="Rasinkangas P."/>
            <person name="Parkhill J."/>
            <person name="Rea M.C."/>
            <person name="O'Sullivan O."/>
            <person name="Ritari J."/>
            <person name="Douillard F.P."/>
            <person name="Paul Ross R."/>
            <person name="Yang R."/>
            <person name="Briner A.E."/>
            <person name="Felis G.E."/>
            <person name="de Vos W.M."/>
            <person name="Barrangou R."/>
            <person name="Klaenhammer T.R."/>
            <person name="Caufield P.W."/>
            <person name="Cui Y."/>
            <person name="Zhang H."/>
            <person name="O'Toole P.W."/>
        </authorList>
    </citation>
    <scope>NUCLEOTIDE SEQUENCE [LARGE SCALE GENOMIC DNA]</scope>
    <source>
        <strain evidence="1 2">DSM 21116</strain>
    </source>
</reference>
<dbReference type="EMBL" id="AYZE01000008">
    <property type="protein sequence ID" value="KRM91898.1"/>
    <property type="molecule type" value="Genomic_DNA"/>
</dbReference>
<proteinExistence type="predicted"/>
<dbReference type="Proteomes" id="UP000051131">
    <property type="component" value="Unassembled WGS sequence"/>
</dbReference>
<evidence type="ECO:0000313" key="2">
    <source>
        <dbReference type="Proteomes" id="UP000051131"/>
    </source>
</evidence>
<dbReference type="InterPro" id="IPR038226">
    <property type="entry name" value="LMG18311-like_sf"/>
</dbReference>
<accession>A0A0R2CKT1</accession>
<gene>
    <name evidence="1" type="ORF">FC80_GL000076</name>
</gene>
<dbReference type="InterPro" id="IPR014959">
    <property type="entry name" value="DUF1827"/>
</dbReference>
<sequence>MGNTRVVYKKNILTSEIIISNNVRGITEEEIEFVLEKLTDSKISDATITTGNRIVDISLKN</sequence>
<dbReference type="AlphaFoldDB" id="A0A0R2CKT1"/>
<keyword evidence="2" id="KW-1185">Reference proteome</keyword>
<dbReference type="Gene3D" id="3.40.1720.10">
    <property type="entry name" value="Streptococcus thermophilus LMG 18311 protein like"/>
    <property type="match status" value="1"/>
</dbReference>
<organism evidence="1 2">
    <name type="scientific">Liquorilactobacillus cacaonum DSM 21116</name>
    <dbReference type="NCBI Taxonomy" id="1423729"/>
    <lineage>
        <taxon>Bacteria</taxon>
        <taxon>Bacillati</taxon>
        <taxon>Bacillota</taxon>
        <taxon>Bacilli</taxon>
        <taxon>Lactobacillales</taxon>
        <taxon>Lactobacillaceae</taxon>
        <taxon>Liquorilactobacillus</taxon>
    </lineage>
</organism>